<evidence type="ECO:0000256" key="2">
    <source>
        <dbReference type="ARBA" id="ARBA00022692"/>
    </source>
</evidence>
<proteinExistence type="predicted"/>
<sequence>MAGPGQENAKGHPPAGDGYQGRPRPASGTQHSPEVLHQQKKLPMCLAKAAIGGFAIVAVIGYLTLYSKKKPEATALDVAKVIDAKLNQKSDGKHASVSERKRNCDSEVSTLRKLVKMERRRADAALAEVERERAASAMTAEEAKEMIQRLQHEKNSIEMAADQQRRLSEAKHVHDEEVIQSLESLLWSYEEELGLLRQQLGSPKKNLISHSVKAGLQFPVGNNEVEEMLVEAEADTPRRNMPNCQMPPPPKSKPL</sequence>
<feature type="region of interest" description="Disordered" evidence="6">
    <location>
        <begin position="233"/>
        <end position="255"/>
    </location>
</feature>
<dbReference type="Proteomes" id="UP000298416">
    <property type="component" value="Unassembled WGS sequence"/>
</dbReference>
<dbReference type="EMBL" id="PNBA02000006">
    <property type="protein sequence ID" value="KAG6421206.1"/>
    <property type="molecule type" value="Genomic_DNA"/>
</dbReference>
<feature type="compositionally biased region" description="Pro residues" evidence="6">
    <location>
        <begin position="245"/>
        <end position="255"/>
    </location>
</feature>
<feature type="region of interest" description="Disordered" evidence="6">
    <location>
        <begin position="1"/>
        <end position="36"/>
    </location>
</feature>
<feature type="domain" description="GTD-binding" evidence="8">
    <location>
        <begin position="106"/>
        <end position="204"/>
    </location>
</feature>
<keyword evidence="4 7" id="KW-0472">Membrane</keyword>
<dbReference type="PROSITE" id="PS51775">
    <property type="entry name" value="GTD_BINDING"/>
    <property type="match status" value="1"/>
</dbReference>
<gene>
    <name evidence="9" type="ORF">SASPL_117756</name>
</gene>
<dbReference type="GO" id="GO:0016020">
    <property type="term" value="C:membrane"/>
    <property type="evidence" value="ECO:0007669"/>
    <property type="project" value="UniProtKB-SubCell"/>
</dbReference>
<dbReference type="Pfam" id="PF04576">
    <property type="entry name" value="Zein-binding"/>
    <property type="match status" value="1"/>
</dbReference>
<dbReference type="GO" id="GO:0080115">
    <property type="term" value="F:myosin XI tail binding"/>
    <property type="evidence" value="ECO:0007669"/>
    <property type="project" value="UniProtKB-ARBA"/>
</dbReference>
<reference evidence="9" key="2">
    <citation type="submission" date="2020-08" db="EMBL/GenBank/DDBJ databases">
        <title>Plant Genome Project.</title>
        <authorList>
            <person name="Zhang R.-G."/>
        </authorList>
    </citation>
    <scope>NUCLEOTIDE SEQUENCE</scope>
    <source>
        <strain evidence="9">Huo1</strain>
        <tissue evidence="9">Leaf</tissue>
    </source>
</reference>
<keyword evidence="5" id="KW-0175">Coiled coil</keyword>
<evidence type="ECO:0000256" key="4">
    <source>
        <dbReference type="ARBA" id="ARBA00023136"/>
    </source>
</evidence>
<keyword evidence="10" id="KW-1185">Reference proteome</keyword>
<dbReference type="InterPro" id="IPR007656">
    <property type="entry name" value="GTD-bd"/>
</dbReference>
<reference evidence="9" key="1">
    <citation type="submission" date="2018-01" db="EMBL/GenBank/DDBJ databases">
        <authorList>
            <person name="Mao J.F."/>
        </authorList>
    </citation>
    <scope>NUCLEOTIDE SEQUENCE</scope>
    <source>
        <strain evidence="9">Huo1</strain>
        <tissue evidence="9">Leaf</tissue>
    </source>
</reference>
<evidence type="ECO:0000313" key="9">
    <source>
        <dbReference type="EMBL" id="KAG6421206.1"/>
    </source>
</evidence>
<comment type="subcellular location">
    <subcellularLocation>
        <location evidence="1">Membrane</location>
    </subcellularLocation>
</comment>
<evidence type="ECO:0000259" key="8">
    <source>
        <dbReference type="PROSITE" id="PS51775"/>
    </source>
</evidence>
<name>A0A8X8XVJ5_SALSN</name>
<evidence type="ECO:0000256" key="1">
    <source>
        <dbReference type="ARBA" id="ARBA00004370"/>
    </source>
</evidence>
<feature type="transmembrane region" description="Helical" evidence="7">
    <location>
        <begin position="45"/>
        <end position="65"/>
    </location>
</feature>
<dbReference type="InterPro" id="IPR032458">
    <property type="entry name" value="Histone_H2A_CS"/>
</dbReference>
<dbReference type="PANTHER" id="PTHR31422:SF2">
    <property type="entry name" value="PROTEIN FLOURY 1-LIKE"/>
    <property type="match status" value="1"/>
</dbReference>
<evidence type="ECO:0000256" key="6">
    <source>
        <dbReference type="SAM" id="MobiDB-lite"/>
    </source>
</evidence>
<evidence type="ECO:0000313" key="10">
    <source>
        <dbReference type="Proteomes" id="UP000298416"/>
    </source>
</evidence>
<evidence type="ECO:0000256" key="7">
    <source>
        <dbReference type="SAM" id="Phobius"/>
    </source>
</evidence>
<evidence type="ECO:0000256" key="5">
    <source>
        <dbReference type="SAM" id="Coils"/>
    </source>
</evidence>
<dbReference type="PANTHER" id="PTHR31422">
    <property type="entry name" value="BNAANNG28530D PROTEIN"/>
    <property type="match status" value="1"/>
</dbReference>
<comment type="caution">
    <text evidence="9">The sequence shown here is derived from an EMBL/GenBank/DDBJ whole genome shotgun (WGS) entry which is preliminary data.</text>
</comment>
<keyword evidence="2 7" id="KW-0812">Transmembrane</keyword>
<protein>
    <recommendedName>
        <fullName evidence="8">GTD-binding domain-containing protein</fullName>
    </recommendedName>
</protein>
<dbReference type="AlphaFoldDB" id="A0A8X8XVJ5"/>
<organism evidence="9">
    <name type="scientific">Salvia splendens</name>
    <name type="common">Scarlet sage</name>
    <dbReference type="NCBI Taxonomy" id="180675"/>
    <lineage>
        <taxon>Eukaryota</taxon>
        <taxon>Viridiplantae</taxon>
        <taxon>Streptophyta</taxon>
        <taxon>Embryophyta</taxon>
        <taxon>Tracheophyta</taxon>
        <taxon>Spermatophyta</taxon>
        <taxon>Magnoliopsida</taxon>
        <taxon>eudicotyledons</taxon>
        <taxon>Gunneridae</taxon>
        <taxon>Pentapetalae</taxon>
        <taxon>asterids</taxon>
        <taxon>lamiids</taxon>
        <taxon>Lamiales</taxon>
        <taxon>Lamiaceae</taxon>
        <taxon>Nepetoideae</taxon>
        <taxon>Mentheae</taxon>
        <taxon>Salviinae</taxon>
        <taxon>Salvia</taxon>
        <taxon>Salvia subgen. Calosphace</taxon>
        <taxon>core Calosphace</taxon>
    </lineage>
</organism>
<keyword evidence="3 7" id="KW-1133">Transmembrane helix</keyword>
<dbReference type="PROSITE" id="PS00046">
    <property type="entry name" value="HISTONE_H2A"/>
    <property type="match status" value="1"/>
</dbReference>
<accession>A0A8X8XVJ5</accession>
<evidence type="ECO:0000256" key="3">
    <source>
        <dbReference type="ARBA" id="ARBA00022989"/>
    </source>
</evidence>
<feature type="coiled-coil region" evidence="5">
    <location>
        <begin position="112"/>
        <end position="199"/>
    </location>
</feature>